<gene>
    <name evidence="1" type="ORF">NDO55_09160</name>
</gene>
<sequence length="129" mass="14319">MLNLFRTIAIATVVLAAVAAGMLTFRVPLTETAVDVMAKTRPELFANATVTDSAPEFHQRFPDGTYESELIEYLESEGFTIEVQANQLRKATLRIVRSDCGEEIDVSWYINAAGKIHNTSAYAEDSLCW</sequence>
<dbReference type="Proteomes" id="UP001155128">
    <property type="component" value="Unassembled WGS sequence"/>
</dbReference>
<comment type="caution">
    <text evidence="1">The sequence shown here is derived from an EMBL/GenBank/DDBJ whole genome shotgun (WGS) entry which is preliminary data.</text>
</comment>
<organism evidence="1 2">
    <name type="scientific">Sphingomicrobium sediminis</name>
    <dbReference type="NCBI Taxonomy" id="2950949"/>
    <lineage>
        <taxon>Bacteria</taxon>
        <taxon>Pseudomonadati</taxon>
        <taxon>Pseudomonadota</taxon>
        <taxon>Alphaproteobacteria</taxon>
        <taxon>Sphingomonadales</taxon>
        <taxon>Sphingomonadaceae</taxon>
        <taxon>Sphingomicrobium</taxon>
    </lineage>
</organism>
<evidence type="ECO:0000313" key="2">
    <source>
        <dbReference type="Proteomes" id="UP001155128"/>
    </source>
</evidence>
<dbReference type="AlphaFoldDB" id="A0A9X2EH87"/>
<dbReference type="RefSeq" id="WP_252114532.1">
    <property type="nucleotide sequence ID" value="NZ_JAMSHT010000001.1"/>
</dbReference>
<proteinExistence type="predicted"/>
<protein>
    <submittedName>
        <fullName evidence="1">Uncharacterized protein</fullName>
    </submittedName>
</protein>
<reference evidence="1" key="1">
    <citation type="submission" date="2022-06" db="EMBL/GenBank/DDBJ databases">
        <title>Sphingomicrobium sedimins sp. nov., a marine bacterium isolated from tidal flat.</title>
        <authorList>
            <person name="Kim C.-H."/>
            <person name="Yoo Y."/>
            <person name="Kim J.-J."/>
        </authorList>
    </citation>
    <scope>NUCLEOTIDE SEQUENCE</scope>
    <source>
        <strain evidence="1">GRR-S6-50</strain>
    </source>
</reference>
<accession>A0A9X2EH87</accession>
<keyword evidence="2" id="KW-1185">Reference proteome</keyword>
<dbReference type="EMBL" id="JAMSHT010000001">
    <property type="protein sequence ID" value="MCM8557988.1"/>
    <property type="molecule type" value="Genomic_DNA"/>
</dbReference>
<name>A0A9X2EH87_9SPHN</name>
<evidence type="ECO:0000313" key="1">
    <source>
        <dbReference type="EMBL" id="MCM8557988.1"/>
    </source>
</evidence>